<name>A0A1R3IPE7_COCAP</name>
<evidence type="ECO:0000313" key="1">
    <source>
        <dbReference type="EMBL" id="OMO84455.1"/>
    </source>
</evidence>
<dbReference type="PANTHER" id="PTHR48258:SF4">
    <property type="entry name" value="DUF4216 DOMAIN-CONTAINING PROTEIN"/>
    <property type="match status" value="1"/>
</dbReference>
<organism evidence="1 2">
    <name type="scientific">Corchorus capsularis</name>
    <name type="common">Jute</name>
    <dbReference type="NCBI Taxonomy" id="210143"/>
    <lineage>
        <taxon>Eukaryota</taxon>
        <taxon>Viridiplantae</taxon>
        <taxon>Streptophyta</taxon>
        <taxon>Embryophyta</taxon>
        <taxon>Tracheophyta</taxon>
        <taxon>Spermatophyta</taxon>
        <taxon>Magnoliopsida</taxon>
        <taxon>eudicotyledons</taxon>
        <taxon>Gunneridae</taxon>
        <taxon>Pentapetalae</taxon>
        <taxon>rosids</taxon>
        <taxon>malvids</taxon>
        <taxon>Malvales</taxon>
        <taxon>Malvaceae</taxon>
        <taxon>Grewioideae</taxon>
        <taxon>Apeibeae</taxon>
        <taxon>Corchorus</taxon>
    </lineage>
</organism>
<proteinExistence type="predicted"/>
<accession>A0A1R3IPE7</accession>
<reference evidence="1 2" key="1">
    <citation type="submission" date="2013-09" db="EMBL/GenBank/DDBJ databases">
        <title>Corchorus capsularis genome sequencing.</title>
        <authorList>
            <person name="Alam M."/>
            <person name="Haque M.S."/>
            <person name="Islam M.S."/>
            <person name="Emdad E.M."/>
            <person name="Islam M.M."/>
            <person name="Ahmed B."/>
            <person name="Halim A."/>
            <person name="Hossen Q.M.M."/>
            <person name="Hossain M.Z."/>
            <person name="Ahmed R."/>
            <person name="Khan M.M."/>
            <person name="Islam R."/>
            <person name="Rashid M.M."/>
            <person name="Khan S.A."/>
            <person name="Rahman M.S."/>
            <person name="Alam M."/>
        </authorList>
    </citation>
    <scope>NUCLEOTIDE SEQUENCE [LARGE SCALE GENOMIC DNA]</scope>
    <source>
        <strain evidence="2">cv. CVL-1</strain>
        <tissue evidence="1">Whole seedling</tissue>
    </source>
</reference>
<dbReference type="Gramene" id="OMO84455">
    <property type="protein sequence ID" value="OMO84455"/>
    <property type="gene ID" value="CCACVL1_10817"/>
</dbReference>
<gene>
    <name evidence="1" type="ORF">CCACVL1_10817</name>
</gene>
<comment type="caution">
    <text evidence="1">The sequence shown here is derived from an EMBL/GenBank/DDBJ whole genome shotgun (WGS) entry which is preliminary data.</text>
</comment>
<dbReference type="AlphaFoldDB" id="A0A1R3IPE7"/>
<protein>
    <submittedName>
        <fullName evidence="1">TdcA1-ORF2 protein</fullName>
    </submittedName>
</protein>
<keyword evidence="2" id="KW-1185">Reference proteome</keyword>
<dbReference type="Proteomes" id="UP000188268">
    <property type="component" value="Unassembled WGS sequence"/>
</dbReference>
<sequence length="224" mass="25582">MSFLKSFLKVIPEVVPEHYFESDVRCTSRRPRRNDEVVNDPSLPPFSIFNYPGRFYGRPRARSLRGNESKVAYTYILRNCPEVETYFEMFVNYLKGEGHTPESIDLAIDTHFAEWFRLFVLTEENGVTNQILRTLAWGPTEKATSWPAYLVNGYKFHTVAHGRGNLCDWFDPQTGMQVHPLYKLDNFQAALRAAEAQAGDDPTALAAIDKNALFAEHARGSKGR</sequence>
<dbReference type="OrthoDB" id="1302638at2759"/>
<dbReference type="EMBL" id="AWWV01009725">
    <property type="protein sequence ID" value="OMO84455.1"/>
    <property type="molecule type" value="Genomic_DNA"/>
</dbReference>
<evidence type="ECO:0000313" key="2">
    <source>
        <dbReference type="Proteomes" id="UP000188268"/>
    </source>
</evidence>
<dbReference type="PANTHER" id="PTHR48258">
    <property type="entry name" value="DUF4218 DOMAIN-CONTAINING PROTEIN-RELATED"/>
    <property type="match status" value="1"/>
</dbReference>